<dbReference type="EMBL" id="CADCST010000165">
    <property type="protein sequence ID" value="CAA9203149.1"/>
    <property type="molecule type" value="Genomic_DNA"/>
</dbReference>
<accession>A0ABN7ER24</accession>
<sequence>MSFKRTSEQRKKFSKLINEGKTQKEASQIIGITEKTAVAWKKTLPSVIYSTQRNDIQKKISAALNDPNSTASDISKLTDAAIKLEKCIQYATNNPL</sequence>
<evidence type="ECO:0000313" key="1">
    <source>
        <dbReference type="EMBL" id="CAA9203149.1"/>
    </source>
</evidence>
<dbReference type="RefSeq" id="WP_173968410.1">
    <property type="nucleotide sequence ID" value="NZ_CADCST010000165.1"/>
</dbReference>
<proteinExistence type="predicted"/>
<gene>
    <name evidence="1" type="ORF">FLACOL7796_04622</name>
</gene>
<comment type="caution">
    <text evidence="1">The sequence shown here is derived from an EMBL/GenBank/DDBJ whole genome shotgun (WGS) entry which is preliminary data.</text>
</comment>
<keyword evidence="2" id="KW-1185">Reference proteome</keyword>
<reference evidence="1 2" key="1">
    <citation type="submission" date="2020-02" db="EMBL/GenBank/DDBJ databases">
        <authorList>
            <person name="Criscuolo A."/>
        </authorList>
    </citation>
    <scope>NUCLEOTIDE SEQUENCE [LARGE SCALE GENOMIC DNA]</scope>
    <source>
        <strain evidence="1">CECT7796</strain>
    </source>
</reference>
<dbReference type="Proteomes" id="UP000474567">
    <property type="component" value="Unassembled WGS sequence"/>
</dbReference>
<organism evidence="1 2">
    <name type="scientific">Flavobacterium collinsii</name>
    <dbReference type="NCBI Taxonomy" id="1114861"/>
    <lineage>
        <taxon>Bacteria</taxon>
        <taxon>Pseudomonadati</taxon>
        <taxon>Bacteroidota</taxon>
        <taxon>Flavobacteriia</taxon>
        <taxon>Flavobacteriales</taxon>
        <taxon>Flavobacteriaceae</taxon>
        <taxon>Flavobacterium</taxon>
    </lineage>
</organism>
<protein>
    <submittedName>
        <fullName evidence="1">Uncharacterized protein</fullName>
    </submittedName>
</protein>
<evidence type="ECO:0000313" key="2">
    <source>
        <dbReference type="Proteomes" id="UP000474567"/>
    </source>
</evidence>
<name>A0ABN7ER24_9FLAO</name>